<comment type="similarity">
    <text evidence="1 2">Belongs to the glycosyl hydrolase 12 (cellulase H) family.</text>
</comment>
<gene>
    <name evidence="4" type="ORF">BCR43DRAFT_469744</name>
</gene>
<feature type="signal peptide" evidence="3">
    <location>
        <begin position="1"/>
        <end position="21"/>
    </location>
</feature>
<accession>A0A1X2HPE1</accession>
<dbReference type="PANTHER" id="PTHR34002">
    <property type="entry name" value="BLR1656 PROTEIN"/>
    <property type="match status" value="1"/>
</dbReference>
<sequence>MQLNFSLFTLAAAAVVGLASAAPATLQKRAEFCGQYDTATAGAYTIYNNLWGKDSASSGSQCTEVLSSSGNTISWQTSWSWSGASSNVKSYANAALNFTAKKISSLSSVPFTWNWSYTGSNIDADVAFDIWVSPTTSTSGETEIMIWMAALGGAGPLGSSVGTFASGGVTWTLYSGNNGANDVYSFVASSEVTSLSADILPFLKHLVDAGYISDSLYLIAIQAGTEPFTGSNAILKTSSYSVSVN</sequence>
<dbReference type="GO" id="GO:0000272">
    <property type="term" value="P:polysaccharide catabolic process"/>
    <property type="evidence" value="ECO:0007669"/>
    <property type="project" value="UniProtKB-KW"/>
</dbReference>
<dbReference type="SUPFAM" id="SSF49899">
    <property type="entry name" value="Concanavalin A-like lectins/glucanases"/>
    <property type="match status" value="1"/>
</dbReference>
<evidence type="ECO:0000256" key="2">
    <source>
        <dbReference type="RuleBase" id="RU361163"/>
    </source>
</evidence>
<evidence type="ECO:0000256" key="3">
    <source>
        <dbReference type="SAM" id="SignalP"/>
    </source>
</evidence>
<organism evidence="4 5">
    <name type="scientific">Syncephalastrum racemosum</name>
    <name type="common">Filamentous fungus</name>
    <dbReference type="NCBI Taxonomy" id="13706"/>
    <lineage>
        <taxon>Eukaryota</taxon>
        <taxon>Fungi</taxon>
        <taxon>Fungi incertae sedis</taxon>
        <taxon>Mucoromycota</taxon>
        <taxon>Mucoromycotina</taxon>
        <taxon>Mucoromycetes</taxon>
        <taxon>Mucorales</taxon>
        <taxon>Syncephalastraceae</taxon>
        <taxon>Syncephalastrum</taxon>
    </lineage>
</organism>
<dbReference type="GO" id="GO:0008810">
    <property type="term" value="F:cellulase activity"/>
    <property type="evidence" value="ECO:0007669"/>
    <property type="project" value="InterPro"/>
</dbReference>
<dbReference type="InterPro" id="IPR013320">
    <property type="entry name" value="ConA-like_dom_sf"/>
</dbReference>
<dbReference type="OrthoDB" id="95118at2759"/>
<dbReference type="PANTHER" id="PTHR34002:SF9">
    <property type="entry name" value="XYLOGLUCAN-SPECIFIC ENDO-BETA-1,4-GLUCANASE A"/>
    <property type="match status" value="1"/>
</dbReference>
<evidence type="ECO:0000256" key="1">
    <source>
        <dbReference type="ARBA" id="ARBA00005519"/>
    </source>
</evidence>
<keyword evidence="5" id="KW-1185">Reference proteome</keyword>
<dbReference type="OMA" id="NLWGQAQ"/>
<evidence type="ECO:0000313" key="5">
    <source>
        <dbReference type="Proteomes" id="UP000242180"/>
    </source>
</evidence>
<dbReference type="AlphaFoldDB" id="A0A1X2HPE1"/>
<dbReference type="InterPro" id="IPR002594">
    <property type="entry name" value="GH12"/>
</dbReference>
<protein>
    <submittedName>
        <fullName evidence="4">Concanavalin A-like lectin/glucanase domain-containing protein</fullName>
    </submittedName>
</protein>
<dbReference type="InParanoid" id="A0A1X2HPE1"/>
<evidence type="ECO:0000313" key="4">
    <source>
        <dbReference type="EMBL" id="ORZ01218.1"/>
    </source>
</evidence>
<dbReference type="InterPro" id="IPR013319">
    <property type="entry name" value="GH11/12"/>
</dbReference>
<dbReference type="EMBL" id="MCGN01000002">
    <property type="protein sequence ID" value="ORZ01218.1"/>
    <property type="molecule type" value="Genomic_DNA"/>
</dbReference>
<dbReference type="STRING" id="13706.A0A1X2HPE1"/>
<comment type="caution">
    <text evidence="4">The sequence shown here is derived from an EMBL/GenBank/DDBJ whole genome shotgun (WGS) entry which is preliminary data.</text>
</comment>
<keyword evidence="2" id="KW-0624">Polysaccharide degradation</keyword>
<name>A0A1X2HPE1_SYNRA</name>
<keyword evidence="2" id="KW-0378">Hydrolase</keyword>
<dbReference type="Pfam" id="PF01670">
    <property type="entry name" value="Glyco_hydro_12"/>
    <property type="match status" value="1"/>
</dbReference>
<proteinExistence type="inferred from homology"/>
<dbReference type="Proteomes" id="UP000242180">
    <property type="component" value="Unassembled WGS sequence"/>
</dbReference>
<keyword evidence="2" id="KW-0326">Glycosidase</keyword>
<dbReference type="GO" id="GO:0030246">
    <property type="term" value="F:carbohydrate binding"/>
    <property type="evidence" value="ECO:0007669"/>
    <property type="project" value="UniProtKB-KW"/>
</dbReference>
<reference evidence="4 5" key="1">
    <citation type="submission" date="2016-07" db="EMBL/GenBank/DDBJ databases">
        <title>Pervasive Adenine N6-methylation of Active Genes in Fungi.</title>
        <authorList>
            <consortium name="DOE Joint Genome Institute"/>
            <person name="Mondo S.J."/>
            <person name="Dannebaum R.O."/>
            <person name="Kuo R.C."/>
            <person name="Labutti K."/>
            <person name="Haridas S."/>
            <person name="Kuo A."/>
            <person name="Salamov A."/>
            <person name="Ahrendt S.R."/>
            <person name="Lipzen A."/>
            <person name="Sullivan W."/>
            <person name="Andreopoulos W.B."/>
            <person name="Clum A."/>
            <person name="Lindquist E."/>
            <person name="Daum C."/>
            <person name="Ramamoorthy G.K."/>
            <person name="Gryganskyi A."/>
            <person name="Culley D."/>
            <person name="Magnuson J.K."/>
            <person name="James T.Y."/>
            <person name="O'Malley M.A."/>
            <person name="Stajich J.E."/>
            <person name="Spatafora J.W."/>
            <person name="Visel A."/>
            <person name="Grigoriev I.V."/>
        </authorList>
    </citation>
    <scope>NUCLEOTIDE SEQUENCE [LARGE SCALE GENOMIC DNA]</scope>
    <source>
        <strain evidence="4 5">NRRL 2496</strain>
    </source>
</reference>
<keyword evidence="4" id="KW-0430">Lectin</keyword>
<keyword evidence="2" id="KW-0119">Carbohydrate metabolism</keyword>
<dbReference type="Gene3D" id="2.60.120.180">
    <property type="match status" value="1"/>
</dbReference>
<feature type="chain" id="PRO_5013185563" evidence="3">
    <location>
        <begin position="22"/>
        <end position="245"/>
    </location>
</feature>
<keyword evidence="3" id="KW-0732">Signal</keyword>